<dbReference type="FunFam" id="3.40.640.10:FF:000084">
    <property type="entry name" value="IscS-like cysteine desulfurase"/>
    <property type="match status" value="1"/>
</dbReference>
<evidence type="ECO:0000259" key="7">
    <source>
        <dbReference type="Pfam" id="PF00266"/>
    </source>
</evidence>
<dbReference type="GO" id="GO:0031071">
    <property type="term" value="F:cysteine desulfurase activity"/>
    <property type="evidence" value="ECO:0007669"/>
    <property type="project" value="UniProtKB-ARBA"/>
</dbReference>
<feature type="domain" description="Aminotransferase class V" evidence="7">
    <location>
        <begin position="2"/>
        <end position="356"/>
    </location>
</feature>
<dbReference type="GO" id="GO:0046872">
    <property type="term" value="F:metal ion binding"/>
    <property type="evidence" value="ECO:0007669"/>
    <property type="project" value="UniProtKB-KW"/>
</dbReference>
<dbReference type="GO" id="GO:0051536">
    <property type="term" value="F:iron-sulfur cluster binding"/>
    <property type="evidence" value="ECO:0007669"/>
    <property type="project" value="UniProtKB-KW"/>
</dbReference>
<keyword evidence="9" id="KW-1185">Reference proteome</keyword>
<gene>
    <name evidence="8" type="ORF">AWU65_18060</name>
</gene>
<dbReference type="STRING" id="59843.A3958_17475"/>
<evidence type="ECO:0000256" key="5">
    <source>
        <dbReference type="ARBA" id="ARBA00023004"/>
    </source>
</evidence>
<dbReference type="InterPro" id="IPR015422">
    <property type="entry name" value="PyrdxlP-dep_Trfase_small"/>
</dbReference>
<comment type="caution">
    <text evidence="8">The sequence shown here is derived from an EMBL/GenBank/DDBJ whole genome shotgun (WGS) entry which is preliminary data.</text>
</comment>
<dbReference type="EMBL" id="LWMH01000001">
    <property type="protein sequence ID" value="KZS47691.1"/>
    <property type="molecule type" value="Genomic_DNA"/>
</dbReference>
<evidence type="ECO:0000256" key="2">
    <source>
        <dbReference type="ARBA" id="ARBA00006490"/>
    </source>
</evidence>
<evidence type="ECO:0000256" key="1">
    <source>
        <dbReference type="ARBA" id="ARBA00001933"/>
    </source>
</evidence>
<dbReference type="InterPro" id="IPR015421">
    <property type="entry name" value="PyrdxlP-dep_Trfase_major"/>
</dbReference>
<name>A0A162EME9_9BACL</name>
<evidence type="ECO:0000256" key="3">
    <source>
        <dbReference type="ARBA" id="ARBA00022723"/>
    </source>
</evidence>
<dbReference type="PANTHER" id="PTHR11601:SF50">
    <property type="entry name" value="CYSTEINE DESULFURASE ISCS 2-RELATED"/>
    <property type="match status" value="1"/>
</dbReference>
<evidence type="ECO:0000313" key="8">
    <source>
        <dbReference type="EMBL" id="KZS47691.1"/>
    </source>
</evidence>
<keyword evidence="3" id="KW-0479">Metal-binding</keyword>
<evidence type="ECO:0000256" key="6">
    <source>
        <dbReference type="ARBA" id="ARBA00023014"/>
    </source>
</evidence>
<keyword evidence="4" id="KW-0663">Pyridoxal phosphate</keyword>
<keyword evidence="6" id="KW-0411">Iron-sulfur</keyword>
<evidence type="ECO:0000256" key="4">
    <source>
        <dbReference type="ARBA" id="ARBA00022898"/>
    </source>
</evidence>
<dbReference type="OrthoDB" id="9808002at2"/>
<dbReference type="PANTHER" id="PTHR11601">
    <property type="entry name" value="CYSTEINE DESULFURYLASE FAMILY MEMBER"/>
    <property type="match status" value="1"/>
</dbReference>
<comment type="cofactor">
    <cofactor evidence="1">
        <name>pyridoxal 5'-phosphate</name>
        <dbReference type="ChEBI" id="CHEBI:597326"/>
    </cofactor>
</comment>
<protein>
    <submittedName>
        <fullName evidence="8">Cysteine desulfurase</fullName>
    </submittedName>
</protein>
<dbReference type="InterPro" id="IPR000192">
    <property type="entry name" value="Aminotrans_V_dom"/>
</dbReference>
<accession>A0A162EME9</accession>
<keyword evidence="5" id="KW-0408">Iron</keyword>
<dbReference type="GeneID" id="97556858"/>
<dbReference type="AlphaFoldDB" id="A0A162EME9"/>
<dbReference type="Pfam" id="PF00266">
    <property type="entry name" value="Aminotran_5"/>
    <property type="match status" value="1"/>
</dbReference>
<organism evidence="8 9">
    <name type="scientific">Paenibacillus glucanolyticus</name>
    <dbReference type="NCBI Taxonomy" id="59843"/>
    <lineage>
        <taxon>Bacteria</taxon>
        <taxon>Bacillati</taxon>
        <taxon>Bacillota</taxon>
        <taxon>Bacilli</taxon>
        <taxon>Bacillales</taxon>
        <taxon>Paenibacillaceae</taxon>
        <taxon>Paenibacillus</taxon>
    </lineage>
</organism>
<comment type="similarity">
    <text evidence="2">Belongs to the class-V pyridoxal-phosphate-dependent aminotransferase family. NifS/IscS subfamily.</text>
</comment>
<evidence type="ECO:0000313" key="9">
    <source>
        <dbReference type="Proteomes" id="UP000076796"/>
    </source>
</evidence>
<dbReference type="PIRSF" id="PIRSF005572">
    <property type="entry name" value="NifS"/>
    <property type="match status" value="1"/>
</dbReference>
<dbReference type="Gene3D" id="3.40.640.10">
    <property type="entry name" value="Type I PLP-dependent aspartate aminotransferase-like (Major domain)"/>
    <property type="match status" value="1"/>
</dbReference>
<dbReference type="Gene3D" id="1.10.260.50">
    <property type="match status" value="1"/>
</dbReference>
<dbReference type="InterPro" id="IPR015424">
    <property type="entry name" value="PyrdxlP-dep_Trfase"/>
</dbReference>
<dbReference type="SUPFAM" id="SSF53383">
    <property type="entry name" value="PLP-dependent transferases"/>
    <property type="match status" value="1"/>
</dbReference>
<sequence>MIYWDHAATTPPFDEVVDTMSEVMKKHYANPSALHRSGEAAAKLLRRAREVCAASLDVLPSELVFTSGATEGNNMAIKGSAMQYSSRGRHIITTGTEHPSVYECCKQLESLGWEVTYLPVDAAGVIDLDVLKEAVRKDTVLVSIMHVNNESGAIQPLADIGRIVKEVNSRTLFHVDGVQGFGKLPVTISEWQADLYSLSAHKFNGPRGMGVLYVKQGVQLFPLISGGSQENGLRAGTENVAGAVAMSKAMRLSQERQPELYARMMELRELLFQGIRKIPGLVLNSNELDAPHIIHFSYPGLRPEVMVHALEEMGMLISTKSACSSKLSEPSRVLLAMGKSMEVASSGIRISLGKEHQLGDAARFVEVLANACSKLRPIIEREGNRR</sequence>
<dbReference type="Gene3D" id="3.90.1150.10">
    <property type="entry name" value="Aspartate Aminotransferase, domain 1"/>
    <property type="match status" value="1"/>
</dbReference>
<reference evidence="8" key="1">
    <citation type="journal article" date="2016" name="Genome Announc.">
        <title>Draft genomes of two strains of Paenibacillus glucanolyticus with capability to degrade lignocellulose.</title>
        <authorList>
            <person name="Mathews S.L."/>
            <person name="Pawlak J."/>
            <person name="Grunden A.M."/>
        </authorList>
    </citation>
    <scope>NUCLEOTIDE SEQUENCE [LARGE SCALE GENOMIC DNA]</scope>
    <source>
        <strain evidence="8">SLM1</strain>
    </source>
</reference>
<dbReference type="Proteomes" id="UP000076796">
    <property type="component" value="Unassembled WGS sequence"/>
</dbReference>
<dbReference type="RefSeq" id="WP_063478952.1">
    <property type="nucleotide sequence ID" value="NZ_CP147845.1"/>
</dbReference>
<dbReference type="InterPro" id="IPR016454">
    <property type="entry name" value="Cysteine_dSase"/>
</dbReference>
<proteinExistence type="inferred from homology"/>